<dbReference type="Gene3D" id="3.40.50.300">
    <property type="entry name" value="P-loop containing nucleotide triphosphate hydrolases"/>
    <property type="match status" value="3"/>
</dbReference>
<dbReference type="GO" id="GO:0005524">
    <property type="term" value="F:ATP binding"/>
    <property type="evidence" value="ECO:0007669"/>
    <property type="project" value="UniProtKB-KW"/>
</dbReference>
<evidence type="ECO:0000256" key="5">
    <source>
        <dbReference type="ARBA" id="ARBA00023186"/>
    </source>
</evidence>
<name>A0A8H7PRN1_MORIS</name>
<evidence type="ECO:0000256" key="4">
    <source>
        <dbReference type="ARBA" id="ARBA00022840"/>
    </source>
</evidence>
<dbReference type="InterPro" id="IPR003959">
    <property type="entry name" value="ATPase_AAA_core"/>
</dbReference>
<dbReference type="InterPro" id="IPR050130">
    <property type="entry name" value="ClpA_ClpB"/>
</dbReference>
<dbReference type="GO" id="GO:0042026">
    <property type="term" value="P:protein refolding"/>
    <property type="evidence" value="ECO:0007669"/>
    <property type="project" value="TreeGrafter"/>
</dbReference>
<evidence type="ECO:0000256" key="7">
    <source>
        <dbReference type="SAM" id="MobiDB-lite"/>
    </source>
</evidence>
<dbReference type="CDD" id="cd19499">
    <property type="entry name" value="RecA-like_ClpB_Hsp104-like"/>
    <property type="match status" value="1"/>
</dbReference>
<evidence type="ECO:0000313" key="10">
    <source>
        <dbReference type="EMBL" id="KAG2178856.1"/>
    </source>
</evidence>
<dbReference type="InterPro" id="IPR001270">
    <property type="entry name" value="ClpA/B"/>
</dbReference>
<dbReference type="PROSITE" id="PS00871">
    <property type="entry name" value="CLPAB_2"/>
    <property type="match status" value="1"/>
</dbReference>
<dbReference type="GO" id="GO:0034605">
    <property type="term" value="P:cellular response to heat"/>
    <property type="evidence" value="ECO:0007669"/>
    <property type="project" value="TreeGrafter"/>
</dbReference>
<dbReference type="EMBL" id="JAEPQZ010000007">
    <property type="protein sequence ID" value="KAG2178856.1"/>
    <property type="molecule type" value="Genomic_DNA"/>
</dbReference>
<dbReference type="PROSITE" id="PS00870">
    <property type="entry name" value="CLPAB_1"/>
    <property type="match status" value="1"/>
</dbReference>
<dbReference type="OrthoDB" id="47330at2759"/>
<accession>A0A8H7PRN1</accession>
<keyword evidence="4 6" id="KW-0067">ATP-binding</keyword>
<dbReference type="PANTHER" id="PTHR11638">
    <property type="entry name" value="ATP-DEPENDENT CLP PROTEASE"/>
    <property type="match status" value="1"/>
</dbReference>
<dbReference type="InterPro" id="IPR027417">
    <property type="entry name" value="P-loop_NTPase"/>
</dbReference>
<dbReference type="Gene3D" id="1.10.8.60">
    <property type="match status" value="1"/>
</dbReference>
<dbReference type="InterPro" id="IPR019489">
    <property type="entry name" value="Clp_ATPase_C"/>
</dbReference>
<feature type="domain" description="Clp ATPase C-terminal" evidence="9">
    <location>
        <begin position="703"/>
        <end position="795"/>
    </location>
</feature>
<dbReference type="Pfam" id="PF17871">
    <property type="entry name" value="AAA_lid_9"/>
    <property type="match status" value="1"/>
</dbReference>
<dbReference type="SMART" id="SM01086">
    <property type="entry name" value="ClpB_D2-small"/>
    <property type="match status" value="1"/>
</dbReference>
<keyword evidence="5 6" id="KW-0143">Chaperone</keyword>
<sequence>MWRMQRQLGTIARRSIHAAAHTKRSPVTLTSKTTLPTAALVPAGGRLVSATCGKVTVAYAISKRFYNGGGPQGGFRLQPQQEQQQEKPLEQYGIDLTAMAEKGKLETTRFGVQLKCKDQKFYEQTVKAMVFGTSNKKQPRADRVGKTAIAEGLAQRIVANEVPESIKNKRVVALDLGSLVAGAKYRGEFEDRLKGVLKEVIEADGKIILFIDEIHNLLGLGKSEGAMDAGNLLKPALARGQLRCAGATTIDEYRKYIMQDPALARRFQSVMVDEPSVADTISILRGLKERYEVHHGVRIADSALVSAAVHSHRYITDRFLPDKAIDLVDEACSKLRLQQESKPEALESLDRQIMTMQIELESLKKETDALSVDRRTKLENDLKQKQEESSKLSSRWQEERQKLEDIKRTKEELEQARVDLENAQRNGNFQKASELRYGVIPNLEKQLPKESAGDKDDNGSLVHERVTSDDIARVVAMMTGIPVQNLMRGEREKLLHMEEVLSERVVGQAPAIKAVSDAVRLSRAGLQNPSRPIASFLFLGPTGVGKTELCKSMAQFLFDTENAIIRVDMSEYMERFAVSRLIGSPPGYVGHEEGGELTEAVRRKPYSIILLDEMEKAHRDVSNLLLQVLDDGVLTDSKGRKIDFKNTIIIMTSNLGAEALVTDATHEGAVSDTTKSQVMNAVRQNFAPEFVNRIDEMVIFNRLSHQALRDIVFVRLKEVEERLSDRRIKLDVDKAATDWLGEYGYEPAYGARPLNRLIQKKLLNPLARLLIDGGIRTGETAKVTVVTTESGQHELEVRRNHAPGSVNHESEHELLEEGVTPIGEEEQAEADYKDKPDN</sequence>
<dbReference type="GO" id="GO:0016887">
    <property type="term" value="F:ATP hydrolysis activity"/>
    <property type="evidence" value="ECO:0007669"/>
    <property type="project" value="InterPro"/>
</dbReference>
<evidence type="ECO:0000256" key="6">
    <source>
        <dbReference type="RuleBase" id="RU004432"/>
    </source>
</evidence>
<reference evidence="10" key="1">
    <citation type="submission" date="2020-12" db="EMBL/GenBank/DDBJ databases">
        <title>Metabolic potential, ecology and presence of endohyphal bacteria is reflected in genomic diversity of Mucoromycotina.</title>
        <authorList>
            <person name="Muszewska A."/>
            <person name="Okrasinska A."/>
            <person name="Steczkiewicz K."/>
            <person name="Drgas O."/>
            <person name="Orlowska M."/>
            <person name="Perlinska-Lenart U."/>
            <person name="Aleksandrzak-Piekarczyk T."/>
            <person name="Szatraj K."/>
            <person name="Zielenkiewicz U."/>
            <person name="Pilsyk S."/>
            <person name="Malc E."/>
            <person name="Mieczkowski P."/>
            <person name="Kruszewska J.S."/>
            <person name="Biernat P."/>
            <person name="Pawlowska J."/>
        </authorList>
    </citation>
    <scope>NUCLEOTIDE SEQUENCE</scope>
    <source>
        <strain evidence="10">WA0000067209</strain>
    </source>
</reference>
<comment type="caution">
    <text evidence="10">The sequence shown here is derived from an EMBL/GenBank/DDBJ whole genome shotgun (WGS) entry which is preliminary data.</text>
</comment>
<dbReference type="InterPro" id="IPR003593">
    <property type="entry name" value="AAA+_ATPase"/>
</dbReference>
<feature type="region of interest" description="Disordered" evidence="7">
    <location>
        <begin position="801"/>
        <end position="838"/>
    </location>
</feature>
<dbReference type="GO" id="GO:0005759">
    <property type="term" value="C:mitochondrial matrix"/>
    <property type="evidence" value="ECO:0007669"/>
    <property type="project" value="TreeGrafter"/>
</dbReference>
<proteinExistence type="inferred from homology"/>
<protein>
    <recommendedName>
        <fullName evidence="12">Heat shock protein 78, mitochondrial</fullName>
    </recommendedName>
</protein>
<evidence type="ECO:0000256" key="3">
    <source>
        <dbReference type="ARBA" id="ARBA00022741"/>
    </source>
</evidence>
<keyword evidence="3 6" id="KW-0547">Nucleotide-binding</keyword>
<dbReference type="SUPFAM" id="SSF52540">
    <property type="entry name" value="P-loop containing nucleoside triphosphate hydrolases"/>
    <property type="match status" value="2"/>
</dbReference>
<evidence type="ECO:0000259" key="9">
    <source>
        <dbReference type="SMART" id="SM01086"/>
    </source>
</evidence>
<evidence type="ECO:0000256" key="2">
    <source>
        <dbReference type="ARBA" id="ARBA00022737"/>
    </source>
</evidence>
<dbReference type="InterPro" id="IPR028299">
    <property type="entry name" value="ClpA/B_CS2"/>
</dbReference>
<evidence type="ECO:0008006" key="12">
    <source>
        <dbReference type="Google" id="ProtNLM"/>
    </source>
</evidence>
<dbReference type="Proteomes" id="UP000654370">
    <property type="component" value="Unassembled WGS sequence"/>
</dbReference>
<dbReference type="GO" id="GO:0043335">
    <property type="term" value="P:protein unfolding"/>
    <property type="evidence" value="ECO:0007669"/>
    <property type="project" value="TreeGrafter"/>
</dbReference>
<feature type="region of interest" description="Disordered" evidence="7">
    <location>
        <begin position="381"/>
        <end position="401"/>
    </location>
</feature>
<dbReference type="InterPro" id="IPR018368">
    <property type="entry name" value="ClpA/B_CS1"/>
</dbReference>
<feature type="domain" description="AAA+ ATPase" evidence="8">
    <location>
        <begin position="140"/>
        <end position="501"/>
    </location>
</feature>
<feature type="domain" description="AAA+ ATPase" evidence="8">
    <location>
        <begin position="532"/>
        <end position="671"/>
    </location>
</feature>
<evidence type="ECO:0000256" key="1">
    <source>
        <dbReference type="ARBA" id="ARBA00008675"/>
    </source>
</evidence>
<dbReference type="SMART" id="SM00382">
    <property type="entry name" value="AAA"/>
    <property type="match status" value="2"/>
</dbReference>
<keyword evidence="2" id="KW-0677">Repeat</keyword>
<dbReference type="PRINTS" id="PR00300">
    <property type="entry name" value="CLPPROTEASEA"/>
</dbReference>
<comment type="similarity">
    <text evidence="1 6">Belongs to the ClpA/ClpB family.</text>
</comment>
<keyword evidence="11" id="KW-1185">Reference proteome</keyword>
<dbReference type="PANTHER" id="PTHR11638:SF176">
    <property type="entry name" value="HEAT SHOCK PROTEIN 78, MITOCHONDRIAL"/>
    <property type="match status" value="1"/>
</dbReference>
<evidence type="ECO:0000259" key="8">
    <source>
        <dbReference type="SMART" id="SM00382"/>
    </source>
</evidence>
<dbReference type="AlphaFoldDB" id="A0A8H7PRN1"/>
<dbReference type="Pfam" id="PF00004">
    <property type="entry name" value="AAA"/>
    <property type="match status" value="1"/>
</dbReference>
<dbReference type="Pfam" id="PF10431">
    <property type="entry name" value="ClpB_D2-small"/>
    <property type="match status" value="1"/>
</dbReference>
<dbReference type="FunFam" id="3.40.50.300:FF:000025">
    <property type="entry name" value="ATP-dependent Clp protease subunit"/>
    <property type="match status" value="1"/>
</dbReference>
<dbReference type="InterPro" id="IPR041546">
    <property type="entry name" value="ClpA/ClpB_AAA_lid"/>
</dbReference>
<dbReference type="Pfam" id="PF07724">
    <property type="entry name" value="AAA_2"/>
    <property type="match status" value="1"/>
</dbReference>
<gene>
    <name evidence="10" type="ORF">INT43_001702</name>
</gene>
<evidence type="ECO:0000313" key="11">
    <source>
        <dbReference type="Proteomes" id="UP000654370"/>
    </source>
</evidence>
<dbReference type="CDD" id="cd00009">
    <property type="entry name" value="AAA"/>
    <property type="match status" value="1"/>
</dbReference>
<dbReference type="FunFam" id="3.40.50.300:FF:000120">
    <property type="entry name" value="ATP-dependent chaperone ClpB"/>
    <property type="match status" value="1"/>
</dbReference>
<organism evidence="10 11">
    <name type="scientific">Mortierella isabellina</name>
    <name type="common">Filamentous fungus</name>
    <name type="synonym">Umbelopsis isabellina</name>
    <dbReference type="NCBI Taxonomy" id="91625"/>
    <lineage>
        <taxon>Eukaryota</taxon>
        <taxon>Fungi</taxon>
        <taxon>Fungi incertae sedis</taxon>
        <taxon>Mucoromycota</taxon>
        <taxon>Mucoromycotina</taxon>
        <taxon>Umbelopsidomycetes</taxon>
        <taxon>Umbelopsidales</taxon>
        <taxon>Umbelopsidaceae</taxon>
        <taxon>Umbelopsis</taxon>
    </lineage>
</organism>